<dbReference type="OrthoDB" id="6359816at2759"/>
<proteinExistence type="predicted"/>
<sequence length="277" mass="31140">MALGREQTTSCSLSIVASPPASGVRNNELFNSPDADIIVRSSDNVDFLLHKKQLEFATGAFPPAKFTSDTAELDILRVAESASILEIIFQFCYLRRFPSISIQHLVFESLVLLVEAADKYEVFSLINSRQLYICLRDCIPSHPRSVLQLAAKYRHLELIKDIAPSLVHLPLAELVDILPSPIFKYWSLYREQWFSRLIDMLSGVPYYNHACNTGPSRSFAHRTLLYQLKKGEQPASKMANALSTSACPNCHEIAEVWRAKVAEVEASMPPLDLPLDF</sequence>
<dbReference type="EMBL" id="JAACJN010000104">
    <property type="protein sequence ID" value="KAF5374044.1"/>
    <property type="molecule type" value="Genomic_DNA"/>
</dbReference>
<protein>
    <recommendedName>
        <fullName evidence="3">BTB domain-containing protein</fullName>
    </recommendedName>
</protein>
<comment type="caution">
    <text evidence="1">The sequence shown here is derived from an EMBL/GenBank/DDBJ whole genome shotgun (WGS) entry which is preliminary data.</text>
</comment>
<evidence type="ECO:0000313" key="2">
    <source>
        <dbReference type="Proteomes" id="UP000518752"/>
    </source>
</evidence>
<gene>
    <name evidence="1" type="ORF">D9757_010050</name>
</gene>
<accession>A0A8H5GZE1</accession>
<name>A0A8H5GZE1_9AGAR</name>
<dbReference type="Proteomes" id="UP000518752">
    <property type="component" value="Unassembled WGS sequence"/>
</dbReference>
<organism evidence="1 2">
    <name type="scientific">Collybiopsis confluens</name>
    <dbReference type="NCBI Taxonomy" id="2823264"/>
    <lineage>
        <taxon>Eukaryota</taxon>
        <taxon>Fungi</taxon>
        <taxon>Dikarya</taxon>
        <taxon>Basidiomycota</taxon>
        <taxon>Agaricomycotina</taxon>
        <taxon>Agaricomycetes</taxon>
        <taxon>Agaricomycetidae</taxon>
        <taxon>Agaricales</taxon>
        <taxon>Marasmiineae</taxon>
        <taxon>Omphalotaceae</taxon>
        <taxon>Collybiopsis</taxon>
    </lineage>
</organism>
<evidence type="ECO:0008006" key="3">
    <source>
        <dbReference type="Google" id="ProtNLM"/>
    </source>
</evidence>
<evidence type="ECO:0000313" key="1">
    <source>
        <dbReference type="EMBL" id="KAF5374044.1"/>
    </source>
</evidence>
<reference evidence="1 2" key="1">
    <citation type="journal article" date="2020" name="ISME J.">
        <title>Uncovering the hidden diversity of litter-decomposition mechanisms in mushroom-forming fungi.</title>
        <authorList>
            <person name="Floudas D."/>
            <person name="Bentzer J."/>
            <person name="Ahren D."/>
            <person name="Johansson T."/>
            <person name="Persson P."/>
            <person name="Tunlid A."/>
        </authorList>
    </citation>
    <scope>NUCLEOTIDE SEQUENCE [LARGE SCALE GENOMIC DNA]</scope>
    <source>
        <strain evidence="1 2">CBS 406.79</strain>
    </source>
</reference>
<dbReference type="AlphaFoldDB" id="A0A8H5GZE1"/>
<keyword evidence="2" id="KW-1185">Reference proteome</keyword>